<name>A0ABW2CGT5_9ACTN</name>
<dbReference type="SUPFAM" id="SSF51445">
    <property type="entry name" value="(Trans)glycosidases"/>
    <property type="match status" value="1"/>
</dbReference>
<dbReference type="SUPFAM" id="SSF52279">
    <property type="entry name" value="Beta-D-glucan exohydrolase, C-terminal domain"/>
    <property type="match status" value="1"/>
</dbReference>
<reference evidence="9" key="1">
    <citation type="journal article" date="2019" name="Int. J. Syst. Evol. Microbiol.">
        <title>The Global Catalogue of Microorganisms (GCM) 10K type strain sequencing project: providing services to taxonomists for standard genome sequencing and annotation.</title>
        <authorList>
            <consortium name="The Broad Institute Genomics Platform"/>
            <consortium name="The Broad Institute Genome Sequencing Center for Infectious Disease"/>
            <person name="Wu L."/>
            <person name="Ma J."/>
        </authorList>
    </citation>
    <scope>NUCLEOTIDE SEQUENCE [LARGE SCALE GENOMIC DNA]</scope>
    <source>
        <strain evidence="9">JCM 3369</strain>
    </source>
</reference>
<dbReference type="PANTHER" id="PTHR30480:SF13">
    <property type="entry name" value="BETA-HEXOSAMINIDASE"/>
    <property type="match status" value="1"/>
</dbReference>
<evidence type="ECO:0000313" key="8">
    <source>
        <dbReference type="EMBL" id="MFC6880924.1"/>
    </source>
</evidence>
<evidence type="ECO:0000259" key="7">
    <source>
        <dbReference type="Pfam" id="PF01915"/>
    </source>
</evidence>
<feature type="domain" description="Glycoside hydrolase family 3 C-terminal" evidence="7">
    <location>
        <begin position="375"/>
        <end position="550"/>
    </location>
</feature>
<feature type="domain" description="Glycoside hydrolase family 3 N-terminal" evidence="6">
    <location>
        <begin position="13"/>
        <end position="338"/>
    </location>
</feature>
<dbReference type="EC" id="3.2.1.52" evidence="3"/>
<keyword evidence="4 8" id="KW-0378">Hydrolase</keyword>
<proteinExistence type="inferred from homology"/>
<dbReference type="RefSeq" id="WP_378063274.1">
    <property type="nucleotide sequence ID" value="NZ_JBHSXS010000006.1"/>
</dbReference>
<dbReference type="Pfam" id="PF01915">
    <property type="entry name" value="Glyco_hydro_3_C"/>
    <property type="match status" value="1"/>
</dbReference>
<evidence type="ECO:0000256" key="5">
    <source>
        <dbReference type="ARBA" id="ARBA00023295"/>
    </source>
</evidence>
<dbReference type="InterPro" id="IPR017853">
    <property type="entry name" value="GH"/>
</dbReference>
<organism evidence="8 9">
    <name type="scientific">Actinomadura yumaensis</name>
    <dbReference type="NCBI Taxonomy" id="111807"/>
    <lineage>
        <taxon>Bacteria</taxon>
        <taxon>Bacillati</taxon>
        <taxon>Actinomycetota</taxon>
        <taxon>Actinomycetes</taxon>
        <taxon>Streptosporangiales</taxon>
        <taxon>Thermomonosporaceae</taxon>
        <taxon>Actinomadura</taxon>
    </lineage>
</organism>
<evidence type="ECO:0000256" key="4">
    <source>
        <dbReference type="ARBA" id="ARBA00022801"/>
    </source>
</evidence>
<dbReference type="GO" id="GO:0016798">
    <property type="term" value="F:hydrolase activity, acting on glycosyl bonds"/>
    <property type="evidence" value="ECO:0007669"/>
    <property type="project" value="UniProtKB-KW"/>
</dbReference>
<comment type="catalytic activity">
    <reaction evidence="1">
        <text>Hydrolysis of terminal non-reducing N-acetyl-D-hexosamine residues in N-acetyl-beta-D-hexosaminides.</text>
        <dbReference type="EC" id="3.2.1.52"/>
    </reaction>
</comment>
<dbReference type="InterPro" id="IPR002772">
    <property type="entry name" value="Glyco_hydro_3_C"/>
</dbReference>
<dbReference type="InterPro" id="IPR050226">
    <property type="entry name" value="NagZ_Beta-hexosaminidase"/>
</dbReference>
<keyword evidence="9" id="KW-1185">Reference proteome</keyword>
<dbReference type="InterPro" id="IPR036962">
    <property type="entry name" value="Glyco_hydro_3_N_sf"/>
</dbReference>
<evidence type="ECO:0000313" key="9">
    <source>
        <dbReference type="Proteomes" id="UP001596380"/>
    </source>
</evidence>
<dbReference type="Pfam" id="PF00933">
    <property type="entry name" value="Glyco_hydro_3"/>
    <property type="match status" value="1"/>
</dbReference>
<dbReference type="InterPro" id="IPR036881">
    <property type="entry name" value="Glyco_hydro_3_C_sf"/>
</dbReference>
<dbReference type="EMBL" id="JBHSXS010000006">
    <property type="protein sequence ID" value="MFC6880924.1"/>
    <property type="molecule type" value="Genomic_DNA"/>
</dbReference>
<comment type="caution">
    <text evidence="8">The sequence shown here is derived from an EMBL/GenBank/DDBJ whole genome shotgun (WGS) entry which is preliminary data.</text>
</comment>
<dbReference type="PANTHER" id="PTHR30480">
    <property type="entry name" value="BETA-HEXOSAMINIDASE-RELATED"/>
    <property type="match status" value="1"/>
</dbReference>
<dbReference type="Gene3D" id="3.40.50.1700">
    <property type="entry name" value="Glycoside hydrolase family 3 C-terminal domain"/>
    <property type="match status" value="1"/>
</dbReference>
<dbReference type="Proteomes" id="UP001596380">
    <property type="component" value="Unassembled WGS sequence"/>
</dbReference>
<keyword evidence="5 8" id="KW-0326">Glycosidase</keyword>
<accession>A0ABW2CGT5</accession>
<dbReference type="InterPro" id="IPR001764">
    <property type="entry name" value="Glyco_hydro_3_N"/>
</dbReference>
<dbReference type="Gene3D" id="3.20.20.300">
    <property type="entry name" value="Glycoside hydrolase, family 3, N-terminal domain"/>
    <property type="match status" value="1"/>
</dbReference>
<evidence type="ECO:0000256" key="1">
    <source>
        <dbReference type="ARBA" id="ARBA00001231"/>
    </source>
</evidence>
<evidence type="ECO:0000259" key="6">
    <source>
        <dbReference type="Pfam" id="PF00933"/>
    </source>
</evidence>
<comment type="similarity">
    <text evidence="2">Belongs to the glycosyl hydrolase 3 family.</text>
</comment>
<evidence type="ECO:0000256" key="3">
    <source>
        <dbReference type="ARBA" id="ARBA00012663"/>
    </source>
</evidence>
<evidence type="ECO:0000256" key="2">
    <source>
        <dbReference type="ARBA" id="ARBA00005336"/>
    </source>
</evidence>
<sequence>MNDPQPPDVRRMTLEDKAAQLFVLRVTGADPDAAELVARYGIGGVIYFAPRSGTPDTPAALAEFAGAVQRAALARPVPIPATIGVDQEGGPVERLPPPFTEMPGAMALAAGRDTGDARDLAAVTARELRAAGFTQNYAPDADVNTDPANPVIGVRSFGADPALAARMAAAQVEGLRAGGVAATAKHFPGHGDTSVDSHTGLPVITRDRAAWERVDLPPFAAAIAAGTDAVMTGHLAVPALDPTGTPATLSHPILTGLLRHRLGFDGAIVTDALDMRGIRDGHDDERIPLLALKAGADVLLSPPNEAFPAQLAAIVRAVRDGELPEDRLDASVRRVLRLKRPLFGAPATDPDAAEAAIGTPAHRDAVRAATERTTTLVADRDAFLPLAPGPRTVLVTGPGPATTRTLADAIAERGATVNAHETGPDPAPDSIAQAVSAARGADLVIAATSHAGALRPGDGARGGQAELVKALAATGRPVVVIAVRAPYDIARFPDAPRAYLATYSTAPVALRAAVRTVFGENDPRGRLPVPIPTPGRDAAPLYPFGHGLSYRR</sequence>
<protein>
    <recommendedName>
        <fullName evidence="3">beta-N-acetylhexosaminidase</fullName>
        <ecNumber evidence="3">3.2.1.52</ecNumber>
    </recommendedName>
</protein>
<gene>
    <name evidence="8" type="ORF">ACFQKB_14240</name>
</gene>